<dbReference type="PANTHER" id="PTHR46796:SF6">
    <property type="entry name" value="ARAC SUBFAMILY"/>
    <property type="match status" value="1"/>
</dbReference>
<evidence type="ECO:0000313" key="5">
    <source>
        <dbReference type="EMBL" id="MFE9601649.1"/>
    </source>
</evidence>
<accession>A0ABW6M779</accession>
<dbReference type="Pfam" id="PF14525">
    <property type="entry name" value="AraC_binding_2"/>
    <property type="match status" value="1"/>
</dbReference>
<dbReference type="SUPFAM" id="SSF46689">
    <property type="entry name" value="Homeodomain-like"/>
    <property type="match status" value="1"/>
</dbReference>
<evidence type="ECO:0000259" key="4">
    <source>
        <dbReference type="PROSITE" id="PS01124"/>
    </source>
</evidence>
<dbReference type="PANTHER" id="PTHR46796">
    <property type="entry name" value="HTH-TYPE TRANSCRIPTIONAL ACTIVATOR RHAS-RELATED"/>
    <property type="match status" value="1"/>
</dbReference>
<dbReference type="InterPro" id="IPR018060">
    <property type="entry name" value="HTH_AraC"/>
</dbReference>
<keyword evidence="3" id="KW-0804">Transcription</keyword>
<dbReference type="SMART" id="SM00342">
    <property type="entry name" value="HTH_ARAC"/>
    <property type="match status" value="1"/>
</dbReference>
<feature type="domain" description="HTH araC/xylS-type" evidence="4">
    <location>
        <begin position="212"/>
        <end position="313"/>
    </location>
</feature>
<dbReference type="InterPro" id="IPR035418">
    <property type="entry name" value="AraC-bd_2"/>
</dbReference>
<dbReference type="EMBL" id="JBIAHM010000008">
    <property type="protein sequence ID" value="MFE9601649.1"/>
    <property type="molecule type" value="Genomic_DNA"/>
</dbReference>
<keyword evidence="1" id="KW-0805">Transcription regulation</keyword>
<sequence>MRSVTTPQVDTSAGRFEFWRDVVRQSFVPMEAVPGKTSDFRASLHTSHLGAVQVSVVTAQPHGVTHTSGHIASDQPDFVKVSLQLAGRCRLAQGDRQALLAPGELAIYDTRRPYTLDCELPYRMLVLMFPRALLRLTERELARVNATTVPCREGLGPVVQPFLRGLARQVRELQGVGEDRLADSAVDLVSALLAQHGSSSAHPEDGPEALRQRILLYMEQRLADPELGPDRIAAAHHISRRYLYKLLAEQGHTVSGWIRERRLTQCRRDLADPALAGLPIGAVAGRWGFPDAAHFSHVFKAAYGMSPRETREAAQAQ</sequence>
<name>A0ABW6M779_9ACTN</name>
<keyword evidence="2" id="KW-0238">DNA-binding</keyword>
<dbReference type="Gene3D" id="1.10.10.60">
    <property type="entry name" value="Homeodomain-like"/>
    <property type="match status" value="1"/>
</dbReference>
<organism evidence="5 6">
    <name type="scientific">Streptomyces hokutonensis</name>
    <dbReference type="NCBI Taxonomy" id="1306990"/>
    <lineage>
        <taxon>Bacteria</taxon>
        <taxon>Bacillati</taxon>
        <taxon>Actinomycetota</taxon>
        <taxon>Actinomycetes</taxon>
        <taxon>Kitasatosporales</taxon>
        <taxon>Streptomycetaceae</taxon>
        <taxon>Streptomyces</taxon>
    </lineage>
</organism>
<comment type="caution">
    <text evidence="5">The sequence shown here is derived from an EMBL/GenBank/DDBJ whole genome shotgun (WGS) entry which is preliminary data.</text>
</comment>
<reference evidence="5 6" key="1">
    <citation type="submission" date="2024-10" db="EMBL/GenBank/DDBJ databases">
        <title>The Natural Products Discovery Center: Release of the First 8490 Sequenced Strains for Exploring Actinobacteria Biosynthetic Diversity.</title>
        <authorList>
            <person name="Kalkreuter E."/>
            <person name="Kautsar S.A."/>
            <person name="Yang D."/>
            <person name="Bader C.D."/>
            <person name="Teijaro C.N."/>
            <person name="Fluegel L."/>
            <person name="Davis C.M."/>
            <person name="Simpson J.R."/>
            <person name="Lauterbach L."/>
            <person name="Steele A.D."/>
            <person name="Gui C."/>
            <person name="Meng S."/>
            <person name="Li G."/>
            <person name="Viehrig K."/>
            <person name="Ye F."/>
            <person name="Su P."/>
            <person name="Kiefer A.F."/>
            <person name="Nichols A."/>
            <person name="Cepeda A.J."/>
            <person name="Yan W."/>
            <person name="Fan B."/>
            <person name="Jiang Y."/>
            <person name="Adhikari A."/>
            <person name="Zheng C.-J."/>
            <person name="Schuster L."/>
            <person name="Cowan T.M."/>
            <person name="Smanski M.J."/>
            <person name="Chevrette M.G."/>
            <person name="De Carvalho L.P.S."/>
            <person name="Shen B."/>
        </authorList>
    </citation>
    <scope>NUCLEOTIDE SEQUENCE [LARGE SCALE GENOMIC DNA]</scope>
    <source>
        <strain evidence="5 6">NPDC006488</strain>
    </source>
</reference>
<dbReference type="PROSITE" id="PS01124">
    <property type="entry name" value="HTH_ARAC_FAMILY_2"/>
    <property type="match status" value="1"/>
</dbReference>
<protein>
    <submittedName>
        <fullName evidence="5">Helix-turn-helix domain-containing protein</fullName>
    </submittedName>
</protein>
<keyword evidence="6" id="KW-1185">Reference proteome</keyword>
<gene>
    <name evidence="5" type="ORF">ACFYNQ_24165</name>
</gene>
<evidence type="ECO:0000256" key="3">
    <source>
        <dbReference type="ARBA" id="ARBA00023163"/>
    </source>
</evidence>
<evidence type="ECO:0000256" key="2">
    <source>
        <dbReference type="ARBA" id="ARBA00023125"/>
    </source>
</evidence>
<dbReference type="InterPro" id="IPR009057">
    <property type="entry name" value="Homeodomain-like_sf"/>
</dbReference>
<evidence type="ECO:0000256" key="1">
    <source>
        <dbReference type="ARBA" id="ARBA00023015"/>
    </source>
</evidence>
<evidence type="ECO:0000313" key="6">
    <source>
        <dbReference type="Proteomes" id="UP001601303"/>
    </source>
</evidence>
<dbReference type="Proteomes" id="UP001601303">
    <property type="component" value="Unassembled WGS sequence"/>
</dbReference>
<dbReference type="InterPro" id="IPR050204">
    <property type="entry name" value="AraC_XylS_family_regulators"/>
</dbReference>
<proteinExistence type="predicted"/>
<dbReference type="RefSeq" id="WP_388109031.1">
    <property type="nucleotide sequence ID" value="NZ_JBIAHM010000008.1"/>
</dbReference>
<dbReference type="Pfam" id="PF12833">
    <property type="entry name" value="HTH_18"/>
    <property type="match status" value="1"/>
</dbReference>